<dbReference type="AlphaFoldDB" id="A0A1D1V602"/>
<reference evidence="2 3" key="1">
    <citation type="journal article" date="2016" name="Nat. Commun.">
        <title>Extremotolerant tardigrade genome and improved radiotolerance of human cultured cells by tardigrade-unique protein.</title>
        <authorList>
            <person name="Hashimoto T."/>
            <person name="Horikawa D.D."/>
            <person name="Saito Y."/>
            <person name="Kuwahara H."/>
            <person name="Kozuka-Hata H."/>
            <person name="Shin-I T."/>
            <person name="Minakuchi Y."/>
            <person name="Ohishi K."/>
            <person name="Motoyama A."/>
            <person name="Aizu T."/>
            <person name="Enomoto A."/>
            <person name="Kondo K."/>
            <person name="Tanaka S."/>
            <person name="Hara Y."/>
            <person name="Koshikawa S."/>
            <person name="Sagara H."/>
            <person name="Miura T."/>
            <person name="Yokobori S."/>
            <person name="Miyagawa K."/>
            <person name="Suzuki Y."/>
            <person name="Kubo T."/>
            <person name="Oyama M."/>
            <person name="Kohara Y."/>
            <person name="Fujiyama A."/>
            <person name="Arakawa K."/>
            <person name="Katayama T."/>
            <person name="Toyoda A."/>
            <person name="Kunieda T."/>
        </authorList>
    </citation>
    <scope>NUCLEOTIDE SEQUENCE [LARGE SCALE GENOMIC DNA]</scope>
    <source>
        <strain evidence="2 3">YOKOZUNA-1</strain>
    </source>
</reference>
<dbReference type="EMBL" id="BDGG01000004">
    <property type="protein sequence ID" value="GAU97146.1"/>
    <property type="molecule type" value="Genomic_DNA"/>
</dbReference>
<organism evidence="2 3">
    <name type="scientific">Ramazzottius varieornatus</name>
    <name type="common">Water bear</name>
    <name type="synonym">Tardigrade</name>
    <dbReference type="NCBI Taxonomy" id="947166"/>
    <lineage>
        <taxon>Eukaryota</taxon>
        <taxon>Metazoa</taxon>
        <taxon>Ecdysozoa</taxon>
        <taxon>Tardigrada</taxon>
        <taxon>Eutardigrada</taxon>
        <taxon>Parachela</taxon>
        <taxon>Hypsibioidea</taxon>
        <taxon>Ramazzottiidae</taxon>
        <taxon>Ramazzottius</taxon>
    </lineage>
</organism>
<evidence type="ECO:0000256" key="1">
    <source>
        <dbReference type="SAM" id="MobiDB-lite"/>
    </source>
</evidence>
<evidence type="ECO:0000313" key="3">
    <source>
        <dbReference type="Proteomes" id="UP000186922"/>
    </source>
</evidence>
<dbReference type="Proteomes" id="UP000186922">
    <property type="component" value="Unassembled WGS sequence"/>
</dbReference>
<proteinExistence type="predicted"/>
<sequence>MNSDVENTELDPGNEPPSSAVVRAKPDEILLHYVRLYHLSNLSLNADDSLGFLDCMGAYSAIVLNLKPASIYVHTSAPWFWPFANCEILLNITIDWTSVELINAPLHVNASGKRIEKIEHEADLRKLKAVEEYGGISMDFDVLTLKGCQTPHSRYPQLILKESYETNFIPNCWVCNSGVLPWQILARHNDTVVILDD</sequence>
<dbReference type="PANTHER" id="PTHR46830">
    <property type="entry name" value="TRANSFERASE, PUTATIVE-RELATED"/>
    <property type="match status" value="1"/>
</dbReference>
<protein>
    <submittedName>
        <fullName evidence="2">Uncharacterized protein</fullName>
    </submittedName>
</protein>
<feature type="region of interest" description="Disordered" evidence="1">
    <location>
        <begin position="1"/>
        <end position="20"/>
    </location>
</feature>
<name>A0A1D1V602_RAMVA</name>
<dbReference type="OrthoDB" id="409543at2759"/>
<gene>
    <name evidence="2" type="primary">RvY_08498-1</name>
    <name evidence="2" type="synonym">RvY_08498.1</name>
    <name evidence="2" type="ORF">RvY_08498</name>
</gene>
<keyword evidence="3" id="KW-1185">Reference proteome</keyword>
<dbReference type="PANTHER" id="PTHR46830:SF1">
    <property type="entry name" value="ALPHA-1,4-N-ACETYLGLUCOSAMINYLTRANSFERASE"/>
    <property type="match status" value="1"/>
</dbReference>
<comment type="caution">
    <text evidence="2">The sequence shown here is derived from an EMBL/GenBank/DDBJ whole genome shotgun (WGS) entry which is preliminary data.</text>
</comment>
<evidence type="ECO:0000313" key="2">
    <source>
        <dbReference type="EMBL" id="GAU97146.1"/>
    </source>
</evidence>
<accession>A0A1D1V602</accession>